<evidence type="ECO:0000259" key="5">
    <source>
        <dbReference type="PROSITE" id="PS50106"/>
    </source>
</evidence>
<keyword evidence="4" id="KW-1133">Transmembrane helix</keyword>
<reference evidence="6" key="1">
    <citation type="submission" date="2020-05" db="EMBL/GenBank/DDBJ databases">
        <authorList>
            <person name="Chiriac C."/>
            <person name="Salcher M."/>
            <person name="Ghai R."/>
            <person name="Kavagutti S V."/>
        </authorList>
    </citation>
    <scope>NUCLEOTIDE SEQUENCE</scope>
</reference>
<dbReference type="PROSITE" id="PS50106">
    <property type="entry name" value="PDZ"/>
    <property type="match status" value="1"/>
</dbReference>
<feature type="domain" description="PDZ" evidence="5">
    <location>
        <begin position="303"/>
        <end position="392"/>
    </location>
</feature>
<dbReference type="InterPro" id="IPR051201">
    <property type="entry name" value="Chloro_Bact_Ser_Proteases"/>
</dbReference>
<name>A0A6J6GZJ7_9ZZZZ</name>
<dbReference type="GO" id="GO:0004252">
    <property type="term" value="F:serine-type endopeptidase activity"/>
    <property type="evidence" value="ECO:0007669"/>
    <property type="project" value="InterPro"/>
</dbReference>
<sequence length="408" mass="40460">MTDQNGPVSSNQVNRQFLFDTPIQLPAAPAAPAQKKPSLGVLGTVVIASLVSGVVGGVIGVGGYMLSTAPAAVVVNNTDSVNWVTGASSKALPSVVTISVSSANDGGSGSGVFLTADGYILTNAHVVTLSGASANPKVTVKTLDGKIYVADIVGTDPNNDLAVIKISAAGAFTPIEWADSSKVNVGDSVVALGAPLGLENSVTTGVISALNRTIQVASSETNKDGSSLQWWNGTGAAPVSLRVLQTDAAINPGNSGGALVNSQGQLIGINVAIATAGATTSASQSGNIGVGFAITSNIAKRIAEELMKDGKASHALLGAMVGNAGQETDGFSSGALVGELTPGGPGEKAGLKVGDIVTSFNGYKIDTAADLTAAVRAEPAGSAATLEVTRGTENITITVVLGDLGDLK</sequence>
<dbReference type="Pfam" id="PF13180">
    <property type="entry name" value="PDZ_2"/>
    <property type="match status" value="1"/>
</dbReference>
<dbReference type="GO" id="GO:0006508">
    <property type="term" value="P:proteolysis"/>
    <property type="evidence" value="ECO:0007669"/>
    <property type="project" value="UniProtKB-KW"/>
</dbReference>
<dbReference type="InterPro" id="IPR001478">
    <property type="entry name" value="PDZ"/>
</dbReference>
<comment type="similarity">
    <text evidence="1">Belongs to the peptidase S1C family.</text>
</comment>
<evidence type="ECO:0000313" key="6">
    <source>
        <dbReference type="EMBL" id="CAB4604415.1"/>
    </source>
</evidence>
<evidence type="ECO:0000256" key="1">
    <source>
        <dbReference type="ARBA" id="ARBA00010541"/>
    </source>
</evidence>
<dbReference type="SUPFAM" id="SSF50156">
    <property type="entry name" value="PDZ domain-like"/>
    <property type="match status" value="1"/>
</dbReference>
<dbReference type="InterPro" id="IPR036034">
    <property type="entry name" value="PDZ_sf"/>
</dbReference>
<keyword evidence="3" id="KW-0378">Hydrolase</keyword>
<dbReference type="InterPro" id="IPR043504">
    <property type="entry name" value="Peptidase_S1_PA_chymotrypsin"/>
</dbReference>
<dbReference type="InterPro" id="IPR009003">
    <property type="entry name" value="Peptidase_S1_PA"/>
</dbReference>
<dbReference type="SUPFAM" id="SSF50494">
    <property type="entry name" value="Trypsin-like serine proteases"/>
    <property type="match status" value="1"/>
</dbReference>
<dbReference type="Pfam" id="PF13365">
    <property type="entry name" value="Trypsin_2"/>
    <property type="match status" value="1"/>
</dbReference>
<proteinExistence type="inferred from homology"/>
<dbReference type="Gene3D" id="2.30.42.10">
    <property type="match status" value="1"/>
</dbReference>
<keyword evidence="2" id="KW-0645">Protease</keyword>
<gene>
    <name evidence="6" type="ORF">UFOPK1855_00022</name>
</gene>
<keyword evidence="4" id="KW-0472">Membrane</keyword>
<evidence type="ECO:0000256" key="4">
    <source>
        <dbReference type="SAM" id="Phobius"/>
    </source>
</evidence>
<dbReference type="InterPro" id="IPR001940">
    <property type="entry name" value="Peptidase_S1C"/>
</dbReference>
<evidence type="ECO:0000256" key="2">
    <source>
        <dbReference type="ARBA" id="ARBA00022670"/>
    </source>
</evidence>
<keyword evidence="4" id="KW-0812">Transmembrane</keyword>
<organism evidence="6">
    <name type="scientific">freshwater metagenome</name>
    <dbReference type="NCBI Taxonomy" id="449393"/>
    <lineage>
        <taxon>unclassified sequences</taxon>
        <taxon>metagenomes</taxon>
        <taxon>ecological metagenomes</taxon>
    </lineage>
</organism>
<dbReference type="EMBL" id="CAEZUW010000002">
    <property type="protein sequence ID" value="CAB4604415.1"/>
    <property type="molecule type" value="Genomic_DNA"/>
</dbReference>
<evidence type="ECO:0000256" key="3">
    <source>
        <dbReference type="ARBA" id="ARBA00022801"/>
    </source>
</evidence>
<dbReference type="PANTHER" id="PTHR43343:SF3">
    <property type="entry name" value="PROTEASE DO-LIKE 8, CHLOROPLASTIC"/>
    <property type="match status" value="1"/>
</dbReference>
<dbReference type="SMART" id="SM00228">
    <property type="entry name" value="PDZ"/>
    <property type="match status" value="1"/>
</dbReference>
<accession>A0A6J6GZJ7</accession>
<dbReference type="Gene3D" id="2.40.10.10">
    <property type="entry name" value="Trypsin-like serine proteases"/>
    <property type="match status" value="2"/>
</dbReference>
<dbReference type="PRINTS" id="PR00834">
    <property type="entry name" value="PROTEASES2C"/>
</dbReference>
<dbReference type="AlphaFoldDB" id="A0A6J6GZJ7"/>
<dbReference type="PANTHER" id="PTHR43343">
    <property type="entry name" value="PEPTIDASE S12"/>
    <property type="match status" value="1"/>
</dbReference>
<protein>
    <submittedName>
        <fullName evidence="6">Unannotated protein</fullName>
    </submittedName>
</protein>
<feature type="transmembrane region" description="Helical" evidence="4">
    <location>
        <begin position="39"/>
        <end position="66"/>
    </location>
</feature>